<feature type="region of interest" description="Disordered" evidence="1">
    <location>
        <begin position="56"/>
        <end position="76"/>
    </location>
</feature>
<protein>
    <submittedName>
        <fullName evidence="2">Uncharacterized protein</fullName>
    </submittedName>
</protein>
<feature type="compositionally biased region" description="Polar residues" evidence="1">
    <location>
        <begin position="56"/>
        <end position="71"/>
    </location>
</feature>
<sequence>MNKTARERIEEAIDELEALDAVINVTEVHRLSGVSRKTIYKNSDLVNRINDLQSTSETDTTVNKADITESTSPKKKTRIQELEKKVEDIRDERDEAVAELNKARSVNAKMQLENNKLAAQYTQVYSGLQDKIDQAHKVNQNYLTELNRSRQQVLDLTAELARYIPKQGDK</sequence>
<gene>
    <name evidence="2" type="ORF">RJ45_09585</name>
</gene>
<evidence type="ECO:0000313" key="2">
    <source>
        <dbReference type="EMBL" id="KHT63847.1"/>
    </source>
</evidence>
<dbReference type="EMBL" id="JWLZ01000149">
    <property type="protein sequence ID" value="KHT63847.1"/>
    <property type="molecule type" value="Genomic_DNA"/>
</dbReference>
<name>A0A0B9H4P2_9GAMM</name>
<evidence type="ECO:0000313" key="3">
    <source>
        <dbReference type="Proteomes" id="UP000031278"/>
    </source>
</evidence>
<dbReference type="Proteomes" id="UP000031278">
    <property type="component" value="Unassembled WGS sequence"/>
</dbReference>
<comment type="caution">
    <text evidence="2">The sequence shown here is derived from an EMBL/GenBank/DDBJ whole genome shotgun (WGS) entry which is preliminary data.</text>
</comment>
<organism evidence="2 3">
    <name type="scientific">Photobacterium gaetbulicola</name>
    <dbReference type="NCBI Taxonomy" id="1295392"/>
    <lineage>
        <taxon>Bacteria</taxon>
        <taxon>Pseudomonadati</taxon>
        <taxon>Pseudomonadota</taxon>
        <taxon>Gammaproteobacteria</taxon>
        <taxon>Vibrionales</taxon>
        <taxon>Vibrionaceae</taxon>
        <taxon>Photobacterium</taxon>
    </lineage>
</organism>
<reference evidence="2 3" key="1">
    <citation type="submission" date="2014-12" db="EMBL/GenBank/DDBJ databases">
        <title>Genome sequencing of Photobacterium gaetbulicola AD005a.</title>
        <authorList>
            <person name="Adrian T.G.S."/>
            <person name="Chan K.G."/>
        </authorList>
    </citation>
    <scope>NUCLEOTIDE SEQUENCE [LARGE SCALE GENOMIC DNA]</scope>
    <source>
        <strain evidence="2 3">AD005a</strain>
    </source>
</reference>
<proteinExistence type="predicted"/>
<accession>A0A0B9H4P2</accession>
<dbReference type="RefSeq" id="WP_039460941.1">
    <property type="nucleotide sequence ID" value="NZ_JWLZ01000149.1"/>
</dbReference>
<dbReference type="AlphaFoldDB" id="A0A0B9H4P2"/>
<evidence type="ECO:0000256" key="1">
    <source>
        <dbReference type="SAM" id="MobiDB-lite"/>
    </source>
</evidence>